<comment type="caution">
    <text evidence="1">The sequence shown here is derived from an EMBL/GenBank/DDBJ whole genome shotgun (WGS) entry which is preliminary data.</text>
</comment>
<dbReference type="RefSeq" id="WP_179841977.1">
    <property type="nucleotide sequence ID" value="NZ_JACCBA010000001.1"/>
</dbReference>
<dbReference type="AlphaFoldDB" id="A0A7Y9JDE3"/>
<protein>
    <submittedName>
        <fullName evidence="1">Vacuolar-type H+-ATPase subunit E/Vma4</fullName>
    </submittedName>
</protein>
<dbReference type="Proteomes" id="UP000529783">
    <property type="component" value="Unassembled WGS sequence"/>
</dbReference>
<accession>A0A7Y9JDE3</accession>
<organism evidence="1 2">
    <name type="scientific">Actinomadura luteofluorescens</name>
    <dbReference type="NCBI Taxonomy" id="46163"/>
    <lineage>
        <taxon>Bacteria</taxon>
        <taxon>Bacillati</taxon>
        <taxon>Actinomycetota</taxon>
        <taxon>Actinomycetes</taxon>
        <taxon>Streptosporangiales</taxon>
        <taxon>Thermomonosporaceae</taxon>
        <taxon>Actinomadura</taxon>
    </lineage>
</organism>
<dbReference type="EMBL" id="JACCBA010000001">
    <property type="protein sequence ID" value="NYD44393.1"/>
    <property type="molecule type" value="Genomic_DNA"/>
</dbReference>
<gene>
    <name evidence="1" type="ORF">BJY14_000376</name>
</gene>
<keyword evidence="2" id="KW-1185">Reference proteome</keyword>
<proteinExistence type="predicted"/>
<reference evidence="1 2" key="1">
    <citation type="submission" date="2020-07" db="EMBL/GenBank/DDBJ databases">
        <title>Sequencing the genomes of 1000 actinobacteria strains.</title>
        <authorList>
            <person name="Klenk H.-P."/>
        </authorList>
    </citation>
    <scope>NUCLEOTIDE SEQUENCE [LARGE SCALE GENOMIC DNA]</scope>
    <source>
        <strain evidence="1 2">DSM 40398</strain>
    </source>
</reference>
<name>A0A7Y9JDE3_9ACTN</name>
<evidence type="ECO:0000313" key="2">
    <source>
        <dbReference type="Proteomes" id="UP000529783"/>
    </source>
</evidence>
<evidence type="ECO:0000313" key="1">
    <source>
        <dbReference type="EMBL" id="NYD44393.1"/>
    </source>
</evidence>
<sequence length="172" mass="17716">MNGRIGSALAPVREALADGARSEAARLVADAERDAAALVGEARAEASRVLDGARAEGRADGALAAAAARSRARAASRAIVLGARRRAYEELRRRVRGEVRALFDGPDAPANEEALAARARTLLGAGARVERAGGGGLVGRVRDAEVDLSADALTDRAMAALGTEVADLWAPR</sequence>